<feature type="non-terminal residue" evidence="3">
    <location>
        <position position="314"/>
    </location>
</feature>
<protein>
    <recommendedName>
        <fullName evidence="2">DUF7924 domain-containing protein</fullName>
    </recommendedName>
</protein>
<reference evidence="3" key="1">
    <citation type="journal article" date="2023" name="Mol. Phylogenet. Evol.">
        <title>Genome-scale phylogeny and comparative genomics of the fungal order Sordariales.</title>
        <authorList>
            <person name="Hensen N."/>
            <person name="Bonometti L."/>
            <person name="Westerberg I."/>
            <person name="Brannstrom I.O."/>
            <person name="Guillou S."/>
            <person name="Cros-Aarteil S."/>
            <person name="Calhoun S."/>
            <person name="Haridas S."/>
            <person name="Kuo A."/>
            <person name="Mondo S."/>
            <person name="Pangilinan J."/>
            <person name="Riley R."/>
            <person name="LaButti K."/>
            <person name="Andreopoulos B."/>
            <person name="Lipzen A."/>
            <person name="Chen C."/>
            <person name="Yan M."/>
            <person name="Daum C."/>
            <person name="Ng V."/>
            <person name="Clum A."/>
            <person name="Steindorff A."/>
            <person name="Ohm R.A."/>
            <person name="Martin F."/>
            <person name="Silar P."/>
            <person name="Natvig D.O."/>
            <person name="Lalanne C."/>
            <person name="Gautier V."/>
            <person name="Ament-Velasquez S.L."/>
            <person name="Kruys A."/>
            <person name="Hutchinson M.I."/>
            <person name="Powell A.J."/>
            <person name="Barry K."/>
            <person name="Miller A.N."/>
            <person name="Grigoriev I.V."/>
            <person name="Debuchy R."/>
            <person name="Gladieux P."/>
            <person name="Hiltunen Thoren M."/>
            <person name="Johannesson H."/>
        </authorList>
    </citation>
    <scope>NUCLEOTIDE SEQUENCE</scope>
    <source>
        <strain evidence="3">CBS 123565</strain>
    </source>
</reference>
<gene>
    <name evidence="3" type="ORF">BT67DRAFT_355168</name>
</gene>
<sequence length="314" mass="35129">PKPLPLTRKNLRELDRMTRPTKPGTASESTESKKTPTDSTKTTKSDKTISTTTSGFQAQATANGILCPRKSMPPGNVKETLDRLNESRGSASPPESQYRRYCNRIVKAGNEAAIVQRMLPLFKEYDGDEYDFDMNRAFSGLPKDVGFNDGLSAPQPDFVQGLSKEEFLPFDPAQISGAVLFKDDLTSMTLPHFAGEWKSRTGNMDEATLQSSYDGAALVYGRNQALEHLAEPDVSSSAVTTFISNGEHIAFFAHHASQTGEDGKMQYHQHRIVRTDLTDSYESFKKGRRQIRNAQDYAREHSLALRDQLRKQWE</sequence>
<keyword evidence="4" id="KW-1185">Reference proteome</keyword>
<dbReference type="Pfam" id="PF25545">
    <property type="entry name" value="DUF7924"/>
    <property type="match status" value="1"/>
</dbReference>
<evidence type="ECO:0000313" key="4">
    <source>
        <dbReference type="Proteomes" id="UP001304895"/>
    </source>
</evidence>
<dbReference type="Proteomes" id="UP001304895">
    <property type="component" value="Unassembled WGS sequence"/>
</dbReference>
<reference evidence="3" key="2">
    <citation type="submission" date="2023-05" db="EMBL/GenBank/DDBJ databases">
        <authorList>
            <consortium name="Lawrence Berkeley National Laboratory"/>
            <person name="Steindorff A."/>
            <person name="Hensen N."/>
            <person name="Bonometti L."/>
            <person name="Westerberg I."/>
            <person name="Brannstrom I.O."/>
            <person name="Guillou S."/>
            <person name="Cros-Aarteil S."/>
            <person name="Calhoun S."/>
            <person name="Haridas S."/>
            <person name="Kuo A."/>
            <person name="Mondo S."/>
            <person name="Pangilinan J."/>
            <person name="Riley R."/>
            <person name="Labutti K."/>
            <person name="Andreopoulos B."/>
            <person name="Lipzen A."/>
            <person name="Chen C."/>
            <person name="Yanf M."/>
            <person name="Daum C."/>
            <person name="Ng V."/>
            <person name="Clum A."/>
            <person name="Ohm R."/>
            <person name="Martin F."/>
            <person name="Silar P."/>
            <person name="Natvig D."/>
            <person name="Lalanne C."/>
            <person name="Gautier V."/>
            <person name="Ament-Velasquez S.L."/>
            <person name="Kruys A."/>
            <person name="Hutchinson M.I."/>
            <person name="Powell A.J."/>
            <person name="Barry K."/>
            <person name="Miller A.N."/>
            <person name="Grigoriev I.V."/>
            <person name="Debuchy R."/>
            <person name="Gladieux P."/>
            <person name="Thoren M.H."/>
            <person name="Johannesson H."/>
        </authorList>
    </citation>
    <scope>NUCLEOTIDE SEQUENCE</scope>
    <source>
        <strain evidence="3">CBS 123565</strain>
    </source>
</reference>
<feature type="non-terminal residue" evidence="3">
    <location>
        <position position="1"/>
    </location>
</feature>
<feature type="compositionally biased region" description="Basic and acidic residues" evidence="1">
    <location>
        <begin position="30"/>
        <end position="47"/>
    </location>
</feature>
<feature type="domain" description="DUF7924" evidence="2">
    <location>
        <begin position="152"/>
        <end position="298"/>
    </location>
</feature>
<proteinExistence type="predicted"/>
<evidence type="ECO:0000313" key="3">
    <source>
        <dbReference type="EMBL" id="KAK4133512.1"/>
    </source>
</evidence>
<evidence type="ECO:0000259" key="2">
    <source>
        <dbReference type="Pfam" id="PF25545"/>
    </source>
</evidence>
<evidence type="ECO:0000256" key="1">
    <source>
        <dbReference type="SAM" id="MobiDB-lite"/>
    </source>
</evidence>
<dbReference type="InterPro" id="IPR057684">
    <property type="entry name" value="DUF7924"/>
</dbReference>
<feature type="region of interest" description="Disordered" evidence="1">
    <location>
        <begin position="1"/>
        <end position="96"/>
    </location>
</feature>
<name>A0AAN6UI88_9PEZI</name>
<comment type="caution">
    <text evidence="3">The sequence shown here is derived from an EMBL/GenBank/DDBJ whole genome shotgun (WGS) entry which is preliminary data.</text>
</comment>
<organism evidence="3 4">
    <name type="scientific">Trichocladium antarcticum</name>
    <dbReference type="NCBI Taxonomy" id="1450529"/>
    <lineage>
        <taxon>Eukaryota</taxon>
        <taxon>Fungi</taxon>
        <taxon>Dikarya</taxon>
        <taxon>Ascomycota</taxon>
        <taxon>Pezizomycotina</taxon>
        <taxon>Sordariomycetes</taxon>
        <taxon>Sordariomycetidae</taxon>
        <taxon>Sordariales</taxon>
        <taxon>Chaetomiaceae</taxon>
        <taxon>Trichocladium</taxon>
    </lineage>
</organism>
<dbReference type="AlphaFoldDB" id="A0AAN6UI88"/>
<accession>A0AAN6UI88</accession>
<dbReference type="EMBL" id="MU853412">
    <property type="protein sequence ID" value="KAK4133512.1"/>
    <property type="molecule type" value="Genomic_DNA"/>
</dbReference>